<evidence type="ECO:0000313" key="1">
    <source>
        <dbReference type="EMBL" id="GAA4836928.1"/>
    </source>
</evidence>
<keyword evidence="2" id="KW-1185">Reference proteome</keyword>
<gene>
    <name evidence="1" type="ORF">GCM10023235_09850</name>
</gene>
<accession>A0ABP9DA55</accession>
<organism evidence="1 2">
    <name type="scientific">Kitasatospora terrestris</name>
    <dbReference type="NCBI Taxonomy" id="258051"/>
    <lineage>
        <taxon>Bacteria</taxon>
        <taxon>Bacillati</taxon>
        <taxon>Actinomycetota</taxon>
        <taxon>Actinomycetes</taxon>
        <taxon>Kitasatosporales</taxon>
        <taxon>Streptomycetaceae</taxon>
        <taxon>Kitasatospora</taxon>
    </lineage>
</organism>
<dbReference type="Proteomes" id="UP001501752">
    <property type="component" value="Unassembled WGS sequence"/>
</dbReference>
<evidence type="ECO:0000313" key="2">
    <source>
        <dbReference type="Proteomes" id="UP001501752"/>
    </source>
</evidence>
<name>A0ABP9DA55_9ACTN</name>
<proteinExistence type="predicted"/>
<sequence>MVCFPVLGCVRDERIVTEGSGRRFEPADGELDMHRFVAAAGSGRKAAATGARDEA</sequence>
<dbReference type="EMBL" id="BAABIS010000001">
    <property type="protein sequence ID" value="GAA4836928.1"/>
    <property type="molecule type" value="Genomic_DNA"/>
</dbReference>
<dbReference type="RefSeq" id="WP_345695518.1">
    <property type="nucleotide sequence ID" value="NZ_BAABIS010000001.1"/>
</dbReference>
<comment type="caution">
    <text evidence="1">The sequence shown here is derived from an EMBL/GenBank/DDBJ whole genome shotgun (WGS) entry which is preliminary data.</text>
</comment>
<protein>
    <submittedName>
        <fullName evidence="1">Uncharacterized protein</fullName>
    </submittedName>
</protein>
<reference evidence="2" key="1">
    <citation type="journal article" date="2019" name="Int. J. Syst. Evol. Microbiol.">
        <title>The Global Catalogue of Microorganisms (GCM) 10K type strain sequencing project: providing services to taxonomists for standard genome sequencing and annotation.</title>
        <authorList>
            <consortium name="The Broad Institute Genomics Platform"/>
            <consortium name="The Broad Institute Genome Sequencing Center for Infectious Disease"/>
            <person name="Wu L."/>
            <person name="Ma J."/>
        </authorList>
    </citation>
    <scope>NUCLEOTIDE SEQUENCE [LARGE SCALE GENOMIC DNA]</scope>
    <source>
        <strain evidence="2">JCM 13006</strain>
    </source>
</reference>